<evidence type="ECO:0008006" key="4">
    <source>
        <dbReference type="Google" id="ProtNLM"/>
    </source>
</evidence>
<evidence type="ECO:0000313" key="2">
    <source>
        <dbReference type="EMBL" id="VDM77781.1"/>
    </source>
</evidence>
<dbReference type="Proteomes" id="UP000270094">
    <property type="component" value="Unassembled WGS sequence"/>
</dbReference>
<proteinExistence type="predicted"/>
<evidence type="ECO:0000313" key="3">
    <source>
        <dbReference type="Proteomes" id="UP000270094"/>
    </source>
</evidence>
<name>A0A3P7IXU5_STRVU</name>
<reference evidence="2 3" key="1">
    <citation type="submission" date="2018-11" db="EMBL/GenBank/DDBJ databases">
        <authorList>
            <consortium name="Pathogen Informatics"/>
        </authorList>
    </citation>
    <scope>NUCLEOTIDE SEQUENCE [LARGE SCALE GENOMIC DNA]</scope>
</reference>
<keyword evidence="3" id="KW-1185">Reference proteome</keyword>
<accession>A0A3P7IXU5</accession>
<feature type="compositionally biased region" description="Basic residues" evidence="1">
    <location>
        <begin position="1"/>
        <end position="17"/>
    </location>
</feature>
<evidence type="ECO:0000256" key="1">
    <source>
        <dbReference type="SAM" id="MobiDB-lite"/>
    </source>
</evidence>
<dbReference type="SUPFAM" id="SSF56112">
    <property type="entry name" value="Protein kinase-like (PK-like)"/>
    <property type="match status" value="1"/>
</dbReference>
<feature type="region of interest" description="Disordered" evidence="1">
    <location>
        <begin position="1"/>
        <end position="25"/>
    </location>
</feature>
<gene>
    <name evidence="2" type="ORF">SVUK_LOCUS12779</name>
</gene>
<dbReference type="Gene3D" id="3.30.200.20">
    <property type="entry name" value="Phosphorylase Kinase, domain 1"/>
    <property type="match status" value="1"/>
</dbReference>
<sequence length="80" mass="9254">MKYRSYPKKKKKKKKKELPREKMEPGQVVASDSFRWKVIKILGSGGFGDVYKVVKENDEDKKVIFRGAHGQNIKTIVIES</sequence>
<protein>
    <recommendedName>
        <fullName evidence="4">Protein kinase domain-containing protein</fullName>
    </recommendedName>
</protein>
<dbReference type="AlphaFoldDB" id="A0A3P7IXU5"/>
<organism evidence="2 3">
    <name type="scientific">Strongylus vulgaris</name>
    <name type="common">Blood worm</name>
    <dbReference type="NCBI Taxonomy" id="40348"/>
    <lineage>
        <taxon>Eukaryota</taxon>
        <taxon>Metazoa</taxon>
        <taxon>Ecdysozoa</taxon>
        <taxon>Nematoda</taxon>
        <taxon>Chromadorea</taxon>
        <taxon>Rhabditida</taxon>
        <taxon>Rhabditina</taxon>
        <taxon>Rhabditomorpha</taxon>
        <taxon>Strongyloidea</taxon>
        <taxon>Strongylidae</taxon>
        <taxon>Strongylus</taxon>
    </lineage>
</organism>
<dbReference type="EMBL" id="UYYB01100129">
    <property type="protein sequence ID" value="VDM77781.1"/>
    <property type="molecule type" value="Genomic_DNA"/>
</dbReference>
<dbReference type="InterPro" id="IPR011009">
    <property type="entry name" value="Kinase-like_dom_sf"/>
</dbReference>